<dbReference type="Proteomes" id="UP000028042">
    <property type="component" value="Unassembled WGS sequence"/>
</dbReference>
<dbReference type="AlphaFoldDB" id="A0A0H3J8U5"/>
<keyword evidence="2" id="KW-1003">Cell membrane</keyword>
<dbReference type="Pfam" id="PF12704">
    <property type="entry name" value="MacB_PCD"/>
    <property type="match status" value="1"/>
</dbReference>
<keyword evidence="13" id="KW-1185">Reference proteome</keyword>
<feature type="domain" description="ABC3 transporter permease C-terminal" evidence="8">
    <location>
        <begin position="665"/>
        <end position="782"/>
    </location>
</feature>
<dbReference type="EMBL" id="JPGY02000001">
    <property type="protein sequence ID" value="KRU14073.1"/>
    <property type="molecule type" value="Genomic_DNA"/>
</dbReference>
<name>A0A0H3J8U5_CLOPA</name>
<sequence length="791" mass="88913">MNTISNLAKKSLRAYKTKNILVILTIILSTCLVTSVGIFAYSIQNMLKNSAVEQAGGNYHARYTNVSDKQFEILKNNRNVEKVGEYIPLGNVKQAKAGDPIIALIYASPSTLDMTNTKLREGKLPTKINEIAIEGWILDKLKVNWKIGDTIHIEDEANSINNDFVISGILQDNKMDKSQNASSAILSKEFVLQNTQNVERTFFVRVKNHGNIEKAVLDVGRSIGLKDKDIDANKTYIQASGGDVQAIIPFVIIGLIVIFATIIVIYNIFYISVIERIRQFGLLAALGATKKQIRKLIFREGLILSIIGIPLGIILGHILCYAIKLVFSQYFIEIKFSPYIIVISALISLVTVSISLRKPGKLSSKIPAVEAIKYNGVQLYEGRKERASIKKITIFKIAYLNLWRNKKRTIMTMLSLTMSGILFITVFSVVKSMNIDNLTKQEFKHEFALTSIDTKGSPLNDDLINRVKKIDGVREVSTEKLATNVFKDNVRSILYGYDDKLLDELKRHLIAGKIPIEDLKNSNEILVVTDYDNYNKGNFKYKIGDKINLTVKDNKSGESIKKQFTIAGIVSKNIANLGLMNGGDTFITHEDIFQRDEYKNLLSTAEDNKLAAAYINIDNSKFETIKSNIKSIIGDNNQIWYNSYTDNRKEIKNQFMGIQIIAGSVVGIIGLIGVLNLINTMVTSILTRKREYGMLEAVGLSKFQLRKMLQIEGLYYALTSSLISLIVGSALGYLCFKLFRKIGADYAEYEFPLMPIIVLVLVFIIVELLISYVIENKLKKQSIIDKIRYNE</sequence>
<feature type="domain" description="ABC3 transporter permease C-terminal" evidence="8">
    <location>
        <begin position="252"/>
        <end position="356"/>
    </location>
</feature>
<dbReference type="PANTHER" id="PTHR30572:SF4">
    <property type="entry name" value="ABC TRANSPORTER PERMEASE YTRF"/>
    <property type="match status" value="1"/>
</dbReference>
<feature type="transmembrane region" description="Helical" evidence="7">
    <location>
        <begin position="410"/>
        <end position="430"/>
    </location>
</feature>
<gene>
    <name evidence="10" type="ORF">CLPA_c38760</name>
    <name evidence="11" type="ORF">CP6013_03329</name>
</gene>
<feature type="transmembrane region" description="Helical" evidence="7">
    <location>
        <begin position="751"/>
        <end position="774"/>
    </location>
</feature>
<dbReference type="GO" id="GO:0005886">
    <property type="term" value="C:plasma membrane"/>
    <property type="evidence" value="ECO:0007669"/>
    <property type="project" value="UniProtKB-SubCell"/>
</dbReference>
<dbReference type="Proteomes" id="UP000030905">
    <property type="component" value="Chromosome"/>
</dbReference>
<dbReference type="InterPro" id="IPR025857">
    <property type="entry name" value="MacB_PCD"/>
</dbReference>
<reference evidence="10 13" key="1">
    <citation type="journal article" date="2015" name="Genome Announc.">
        <title>Complete Genome Sequence of the Nitrogen-Fixing and Solvent-Producing Clostridium pasteurianum DSM 525.</title>
        <authorList>
            <person name="Poehlein A."/>
            <person name="Grosse-Honebrink A."/>
            <person name="Zhang Y."/>
            <person name="Minton N.P."/>
            <person name="Daniel R."/>
        </authorList>
    </citation>
    <scope>NUCLEOTIDE SEQUENCE [LARGE SCALE GENOMIC DNA]</scope>
    <source>
        <strain evidence="10">DSM 525</strain>
        <strain evidence="13">DSM 525 / ATCC 6013</strain>
    </source>
</reference>
<evidence type="ECO:0000259" key="8">
    <source>
        <dbReference type="Pfam" id="PF02687"/>
    </source>
</evidence>
<feature type="transmembrane region" description="Helical" evidence="7">
    <location>
        <begin position="246"/>
        <end position="269"/>
    </location>
</feature>
<evidence type="ECO:0000313" key="12">
    <source>
        <dbReference type="Proteomes" id="UP000028042"/>
    </source>
</evidence>
<dbReference type="GeneID" id="93075959"/>
<dbReference type="GO" id="GO:0022857">
    <property type="term" value="F:transmembrane transporter activity"/>
    <property type="evidence" value="ECO:0007669"/>
    <property type="project" value="TreeGrafter"/>
</dbReference>
<dbReference type="PATRIC" id="fig|1262449.3.peg.3700"/>
<feature type="domain" description="MacB-like periplasmic core" evidence="9">
    <location>
        <begin position="21"/>
        <end position="216"/>
    </location>
</feature>
<keyword evidence="4 7" id="KW-1133">Transmembrane helix</keyword>
<feature type="transmembrane region" description="Helical" evidence="7">
    <location>
        <begin position="714"/>
        <end position="739"/>
    </location>
</feature>
<dbReference type="KEGG" id="cpae:CPAST_c38760"/>
<evidence type="ECO:0000313" key="10">
    <source>
        <dbReference type="EMBL" id="AJA53902.1"/>
    </source>
</evidence>
<feature type="transmembrane region" description="Helical" evidence="7">
    <location>
        <begin position="301"/>
        <end position="324"/>
    </location>
</feature>
<keyword evidence="10" id="KW-0449">Lipoprotein</keyword>
<proteinExistence type="inferred from homology"/>
<dbReference type="EMBL" id="CP009268">
    <property type="protein sequence ID" value="AJA53902.1"/>
    <property type="molecule type" value="Genomic_DNA"/>
</dbReference>
<dbReference type="RefSeq" id="WP_003447803.1">
    <property type="nucleotide sequence ID" value="NZ_ANZB01000016.1"/>
</dbReference>
<evidence type="ECO:0000256" key="4">
    <source>
        <dbReference type="ARBA" id="ARBA00022989"/>
    </source>
</evidence>
<dbReference type="eggNOG" id="COG0577">
    <property type="taxonomic scope" value="Bacteria"/>
</dbReference>
<comment type="similarity">
    <text evidence="6">Belongs to the ABC-4 integral membrane protein family.</text>
</comment>
<feature type="transmembrane region" description="Helical" evidence="7">
    <location>
        <begin position="20"/>
        <end position="41"/>
    </location>
</feature>
<protein>
    <submittedName>
        <fullName evidence="10">ABC-type transport system, involved in lipoprotein release, permease component</fullName>
    </submittedName>
</protein>
<evidence type="ECO:0000256" key="2">
    <source>
        <dbReference type="ARBA" id="ARBA00022475"/>
    </source>
</evidence>
<evidence type="ECO:0000313" key="11">
    <source>
        <dbReference type="EMBL" id="KRU14073.1"/>
    </source>
</evidence>
<dbReference type="InterPro" id="IPR003838">
    <property type="entry name" value="ABC3_permease_C"/>
</dbReference>
<dbReference type="Pfam" id="PF02687">
    <property type="entry name" value="FtsX"/>
    <property type="match status" value="2"/>
</dbReference>
<feature type="transmembrane region" description="Helical" evidence="7">
    <location>
        <begin position="336"/>
        <end position="356"/>
    </location>
</feature>
<keyword evidence="3 7" id="KW-0812">Transmembrane</keyword>
<evidence type="ECO:0000256" key="7">
    <source>
        <dbReference type="SAM" id="Phobius"/>
    </source>
</evidence>
<evidence type="ECO:0000259" key="9">
    <source>
        <dbReference type="Pfam" id="PF12704"/>
    </source>
</evidence>
<dbReference type="InterPro" id="IPR050250">
    <property type="entry name" value="Macrolide_Exporter_MacB"/>
</dbReference>
<comment type="subcellular location">
    <subcellularLocation>
        <location evidence="1">Cell membrane</location>
        <topology evidence="1">Multi-pass membrane protein</topology>
    </subcellularLocation>
</comment>
<evidence type="ECO:0000256" key="6">
    <source>
        <dbReference type="ARBA" id="ARBA00038076"/>
    </source>
</evidence>
<evidence type="ECO:0000313" key="13">
    <source>
        <dbReference type="Proteomes" id="UP000030905"/>
    </source>
</evidence>
<accession>A0A0H3J8U5</accession>
<evidence type="ECO:0000256" key="5">
    <source>
        <dbReference type="ARBA" id="ARBA00023136"/>
    </source>
</evidence>
<feature type="transmembrane region" description="Helical" evidence="7">
    <location>
        <begin position="655"/>
        <end position="678"/>
    </location>
</feature>
<evidence type="ECO:0000256" key="1">
    <source>
        <dbReference type="ARBA" id="ARBA00004651"/>
    </source>
</evidence>
<keyword evidence="5 7" id="KW-0472">Membrane</keyword>
<organism evidence="10 13">
    <name type="scientific">Clostridium pasteurianum DSM 525 = ATCC 6013</name>
    <dbReference type="NCBI Taxonomy" id="1262449"/>
    <lineage>
        <taxon>Bacteria</taxon>
        <taxon>Bacillati</taxon>
        <taxon>Bacillota</taxon>
        <taxon>Clostridia</taxon>
        <taxon>Eubacteriales</taxon>
        <taxon>Clostridiaceae</taxon>
        <taxon>Clostridium</taxon>
    </lineage>
</organism>
<reference evidence="11" key="2">
    <citation type="submission" date="2015-10" db="EMBL/GenBank/DDBJ databases">
        <title>Improved Draft Genome Sequence of Clostridium pasteurianum Strain ATCC 6013 (DSM 525) Using a Hybrid Next-Generation Sequencing Approach.</title>
        <authorList>
            <person name="Pyne M.E."/>
            <person name="Utturkar S.M."/>
            <person name="Brown S.D."/>
            <person name="Moo-Young M."/>
            <person name="Chung D.A."/>
            <person name="Chou P.C."/>
        </authorList>
    </citation>
    <scope>NUCLEOTIDE SEQUENCE</scope>
    <source>
        <strain evidence="11">ATCC 6013</strain>
    </source>
</reference>
<dbReference type="KEGG" id="cpat:CLPA_c38760"/>
<evidence type="ECO:0000256" key="3">
    <source>
        <dbReference type="ARBA" id="ARBA00022692"/>
    </source>
</evidence>
<reference evidence="11 12" key="3">
    <citation type="journal article" name="Genome Announc.">
        <title>Improved Draft Genome Sequence of Clostridium pasteurianum Strain ATCC 6013 (DSM 525) Using a Hybrid Next-Generation Sequencing Approach.</title>
        <authorList>
            <person name="Pyne M.E."/>
            <person name="Utturkar S."/>
            <person name="Brown S.D."/>
            <person name="Moo-Young M."/>
            <person name="Chung D.A."/>
            <person name="Chou C.P."/>
        </authorList>
    </citation>
    <scope>NUCLEOTIDE SEQUENCE [LARGE SCALE GENOMIC DNA]</scope>
    <source>
        <strain evidence="11 12">ATCC 6013</strain>
    </source>
</reference>
<dbReference type="PANTHER" id="PTHR30572">
    <property type="entry name" value="MEMBRANE COMPONENT OF TRANSPORTER-RELATED"/>
    <property type="match status" value="1"/>
</dbReference>